<protein>
    <submittedName>
        <fullName evidence="4">S-layer homology domain-containing protein</fullName>
    </submittedName>
</protein>
<dbReference type="Proteomes" id="UP000323317">
    <property type="component" value="Unassembled WGS sequence"/>
</dbReference>
<keyword evidence="1 2" id="KW-0732">Signal</keyword>
<name>A0A5D4K9P1_9BACI</name>
<dbReference type="AlphaFoldDB" id="A0A5D4K9P1"/>
<feature type="domain" description="SLH" evidence="3">
    <location>
        <begin position="82"/>
        <end position="144"/>
    </location>
</feature>
<evidence type="ECO:0000256" key="1">
    <source>
        <dbReference type="ARBA" id="ARBA00022729"/>
    </source>
</evidence>
<gene>
    <name evidence="4" type="ORF">FZC79_18475</name>
</gene>
<sequence length="374" mass="42678">MKKIILLLLAIVLSFSYCLQTAAASKFTDLKSYQEEIDYLAELGIVNGYEDGIFKPEAPIKRIEAVQMILREKGITNLSDAPDPGFTDIKTGDYGYEEIAKAAELGWIAGKPASDNSRFFDKWGTLTRGEMAKILVKAYNLSGSNRSIFKDVPQSHWAHSYISTLIHHRITKGYPDNRFLPQQTLSREHFSVFLARQIENDFRNTDIPITFVNGKVYFQGVTLGTSKQEVIKQLGDPYKIEPSEMNPGEVYLYKPSPLYEDILAVLLTPSGNVEFINYRTFTSFPLSIEEQFVRDFHGDIYGESEDVSSENAWLHYYFPEGSKNVFMTESHSERDGSYSNRFKLGQEYQGVPIETDNYFNKLSKQEAIDDYSNH</sequence>
<feature type="signal peptide" evidence="2">
    <location>
        <begin position="1"/>
        <end position="23"/>
    </location>
</feature>
<dbReference type="RefSeq" id="WP_148948257.1">
    <property type="nucleotide sequence ID" value="NZ_VTEH01000018.1"/>
</dbReference>
<evidence type="ECO:0000256" key="2">
    <source>
        <dbReference type="SAM" id="SignalP"/>
    </source>
</evidence>
<dbReference type="PROSITE" id="PS51272">
    <property type="entry name" value="SLH"/>
    <property type="match status" value="3"/>
</dbReference>
<comment type="caution">
    <text evidence="4">The sequence shown here is derived from an EMBL/GenBank/DDBJ whole genome shotgun (WGS) entry which is preliminary data.</text>
</comment>
<dbReference type="Pfam" id="PF00395">
    <property type="entry name" value="SLH"/>
    <property type="match status" value="2"/>
</dbReference>
<proteinExistence type="predicted"/>
<dbReference type="PANTHER" id="PTHR43308">
    <property type="entry name" value="OUTER MEMBRANE PROTEIN ALPHA-RELATED"/>
    <property type="match status" value="1"/>
</dbReference>
<organism evidence="4 5">
    <name type="scientific">Rossellomorea vietnamensis</name>
    <dbReference type="NCBI Taxonomy" id="218284"/>
    <lineage>
        <taxon>Bacteria</taxon>
        <taxon>Bacillati</taxon>
        <taxon>Bacillota</taxon>
        <taxon>Bacilli</taxon>
        <taxon>Bacillales</taxon>
        <taxon>Bacillaceae</taxon>
        <taxon>Rossellomorea</taxon>
    </lineage>
</organism>
<evidence type="ECO:0000259" key="3">
    <source>
        <dbReference type="PROSITE" id="PS51272"/>
    </source>
</evidence>
<accession>A0A5D4K9P1</accession>
<feature type="domain" description="SLH" evidence="3">
    <location>
        <begin position="145"/>
        <end position="208"/>
    </location>
</feature>
<dbReference type="InterPro" id="IPR001119">
    <property type="entry name" value="SLH_dom"/>
</dbReference>
<evidence type="ECO:0000313" key="5">
    <source>
        <dbReference type="Proteomes" id="UP000323317"/>
    </source>
</evidence>
<reference evidence="4 5" key="1">
    <citation type="submission" date="2019-08" db="EMBL/GenBank/DDBJ databases">
        <title>Bacillus genomes from the desert of Cuatro Cienegas, Coahuila.</title>
        <authorList>
            <person name="Olmedo-Alvarez G."/>
        </authorList>
    </citation>
    <scope>NUCLEOTIDE SEQUENCE [LARGE SCALE GENOMIC DNA]</scope>
    <source>
        <strain evidence="4 5">CH40_1T</strain>
    </source>
</reference>
<evidence type="ECO:0000313" key="4">
    <source>
        <dbReference type="EMBL" id="TYR73430.1"/>
    </source>
</evidence>
<dbReference type="InterPro" id="IPR051465">
    <property type="entry name" value="Cell_Envelope_Struct_Comp"/>
</dbReference>
<dbReference type="EMBL" id="VTEH01000018">
    <property type="protein sequence ID" value="TYR73430.1"/>
    <property type="molecule type" value="Genomic_DNA"/>
</dbReference>
<feature type="domain" description="SLH" evidence="3">
    <location>
        <begin position="20"/>
        <end position="81"/>
    </location>
</feature>
<dbReference type="PANTHER" id="PTHR43308:SF5">
    <property type="entry name" value="S-LAYER PROTEIN _ PEPTIDOGLYCAN ENDO-BETA-N-ACETYLGLUCOSAMINIDASE"/>
    <property type="match status" value="1"/>
</dbReference>
<feature type="chain" id="PRO_5038755432" evidence="2">
    <location>
        <begin position="24"/>
        <end position="374"/>
    </location>
</feature>